<evidence type="ECO:0000313" key="5">
    <source>
        <dbReference type="Proteomes" id="UP000283509"/>
    </source>
</evidence>
<gene>
    <name evidence="4" type="ORF">C7M84_007569</name>
</gene>
<dbReference type="Proteomes" id="UP000283509">
    <property type="component" value="Unassembled WGS sequence"/>
</dbReference>
<dbReference type="STRING" id="6689.A0A423TBZ3"/>
<keyword evidence="5" id="KW-1185">Reference proteome</keyword>
<dbReference type="SMART" id="SM00409">
    <property type="entry name" value="IG"/>
    <property type="match status" value="2"/>
</dbReference>
<dbReference type="GO" id="GO:0032589">
    <property type="term" value="C:neuron projection membrane"/>
    <property type="evidence" value="ECO:0007669"/>
    <property type="project" value="TreeGrafter"/>
</dbReference>
<feature type="compositionally biased region" description="Pro residues" evidence="1">
    <location>
        <begin position="364"/>
        <end position="383"/>
    </location>
</feature>
<dbReference type="InterPro" id="IPR037448">
    <property type="entry name" value="Zig-8"/>
</dbReference>
<dbReference type="FunFam" id="2.60.40.10:FF:000129">
    <property type="entry name" value="CLUMA_CG018772, isoform A"/>
    <property type="match status" value="1"/>
</dbReference>
<organism evidence="4 5">
    <name type="scientific">Penaeus vannamei</name>
    <name type="common">Whiteleg shrimp</name>
    <name type="synonym">Litopenaeus vannamei</name>
    <dbReference type="NCBI Taxonomy" id="6689"/>
    <lineage>
        <taxon>Eukaryota</taxon>
        <taxon>Metazoa</taxon>
        <taxon>Ecdysozoa</taxon>
        <taxon>Arthropoda</taxon>
        <taxon>Crustacea</taxon>
        <taxon>Multicrustacea</taxon>
        <taxon>Malacostraca</taxon>
        <taxon>Eumalacostraca</taxon>
        <taxon>Eucarida</taxon>
        <taxon>Decapoda</taxon>
        <taxon>Dendrobranchiata</taxon>
        <taxon>Penaeoidea</taxon>
        <taxon>Penaeidae</taxon>
        <taxon>Penaeus</taxon>
    </lineage>
</organism>
<evidence type="ECO:0000259" key="3">
    <source>
        <dbReference type="PROSITE" id="PS50835"/>
    </source>
</evidence>
<feature type="signal peptide" evidence="2">
    <location>
        <begin position="1"/>
        <end position="16"/>
    </location>
</feature>
<dbReference type="SUPFAM" id="SSF48726">
    <property type="entry name" value="Immunoglobulin"/>
    <property type="match status" value="2"/>
</dbReference>
<feature type="domain" description="Ig-like" evidence="3">
    <location>
        <begin position="142"/>
        <end position="234"/>
    </location>
</feature>
<protein>
    <submittedName>
        <fullName evidence="4">Putative neurotrimin-like isoform X2</fullName>
    </submittedName>
</protein>
<evidence type="ECO:0000256" key="2">
    <source>
        <dbReference type="SAM" id="SignalP"/>
    </source>
</evidence>
<dbReference type="InterPro" id="IPR003599">
    <property type="entry name" value="Ig_sub"/>
</dbReference>
<feature type="domain" description="Ig-like" evidence="3">
    <location>
        <begin position="39"/>
        <end position="126"/>
    </location>
</feature>
<dbReference type="PANTHER" id="PTHR23279">
    <property type="entry name" value="DEFECTIVE PROBOSCIS EXTENSION RESPONSE DPR -RELATED"/>
    <property type="match status" value="1"/>
</dbReference>
<dbReference type="SMART" id="SM00406">
    <property type="entry name" value="IGv"/>
    <property type="match status" value="2"/>
</dbReference>
<dbReference type="GO" id="GO:0050808">
    <property type="term" value="P:synapse organization"/>
    <property type="evidence" value="ECO:0007669"/>
    <property type="project" value="TreeGrafter"/>
</dbReference>
<dbReference type="InterPro" id="IPR003598">
    <property type="entry name" value="Ig_sub2"/>
</dbReference>
<dbReference type="CDD" id="cd00096">
    <property type="entry name" value="Ig"/>
    <property type="match status" value="1"/>
</dbReference>
<dbReference type="FunFam" id="2.60.40.10:FF:000533">
    <property type="entry name" value="Uncharacterized protein, isoform A"/>
    <property type="match status" value="1"/>
</dbReference>
<feature type="chain" id="PRO_5019228396" evidence="2">
    <location>
        <begin position="17"/>
        <end position="397"/>
    </location>
</feature>
<dbReference type="EMBL" id="QCYY01001960">
    <property type="protein sequence ID" value="ROT73958.1"/>
    <property type="molecule type" value="Genomic_DNA"/>
</dbReference>
<feature type="region of interest" description="Disordered" evidence="1">
    <location>
        <begin position="351"/>
        <end position="397"/>
    </location>
</feature>
<dbReference type="InterPro" id="IPR013106">
    <property type="entry name" value="Ig_V-set"/>
</dbReference>
<dbReference type="PROSITE" id="PS50835">
    <property type="entry name" value="IG_LIKE"/>
    <property type="match status" value="2"/>
</dbReference>
<dbReference type="Gene3D" id="2.60.40.10">
    <property type="entry name" value="Immunoglobulins"/>
    <property type="match status" value="2"/>
</dbReference>
<dbReference type="SMART" id="SM00408">
    <property type="entry name" value="IGc2"/>
    <property type="match status" value="2"/>
</dbReference>
<sequence>MFFLLLPSLLLLPADCHIRGGHGPHMDVHRGTVSPPPSPQFDPSHSADVTALAGTTAILNCRVHNVKNLTVSWIRHRDIHLLTVGTYTYTSDQRFRALHMDDSDDWVLKVKYVQIRDSGIYECQISTTPPVSHFIRLKVVKPYTHILGGPDMYINKGSTINLTCVVEFSPEPPDFIYWNHNEKIISYDSDRGGVTVIIEKGDVTTSSLLIQDARPADSGRYDCNPSNSSPANLTVHVLNGEHPAAMQHGGQGTYTSSSLRNILSLLSVLAALHRVLHNRSRIQSRFGFLALSVASLSPSDPSEGSALPCPRGSQQEALLKGLLRWGSLRAGSYEALSEYFSGALMPPPPLTPFSEPPTLHLTAYPPPPPTDHISPPCPSPPPHGLQTHSTPTSLSPP</sequence>
<reference evidence="4 5" key="1">
    <citation type="submission" date="2018-04" db="EMBL/GenBank/DDBJ databases">
        <authorList>
            <person name="Zhang X."/>
            <person name="Yuan J."/>
            <person name="Li F."/>
            <person name="Xiang J."/>
        </authorList>
    </citation>
    <scope>NUCLEOTIDE SEQUENCE [LARGE SCALE GENOMIC DNA]</scope>
    <source>
        <tissue evidence="4">Muscle</tissue>
    </source>
</reference>
<proteinExistence type="predicted"/>
<dbReference type="AlphaFoldDB" id="A0A423TBZ3"/>
<dbReference type="Pfam" id="PF07686">
    <property type="entry name" value="V-set"/>
    <property type="match status" value="1"/>
</dbReference>
<dbReference type="OrthoDB" id="5969816at2759"/>
<dbReference type="PANTHER" id="PTHR23279:SF36">
    <property type="entry name" value="DEFECTIVE PROBOSCIS EXTENSION RESPONSE 9, ISOFORM A"/>
    <property type="match status" value="1"/>
</dbReference>
<reference evidence="4 5" key="2">
    <citation type="submission" date="2019-01" db="EMBL/GenBank/DDBJ databases">
        <title>The decoding of complex shrimp genome reveals the adaptation for benthos swimmer, frequently molting mechanism and breeding impact on genome.</title>
        <authorList>
            <person name="Sun Y."/>
            <person name="Gao Y."/>
            <person name="Yu Y."/>
        </authorList>
    </citation>
    <scope>NUCLEOTIDE SEQUENCE [LARGE SCALE GENOMIC DNA]</scope>
    <source>
        <tissue evidence="4">Muscle</tissue>
    </source>
</reference>
<dbReference type="Pfam" id="PF13927">
    <property type="entry name" value="Ig_3"/>
    <property type="match status" value="1"/>
</dbReference>
<dbReference type="InterPro" id="IPR013783">
    <property type="entry name" value="Ig-like_fold"/>
</dbReference>
<evidence type="ECO:0000256" key="1">
    <source>
        <dbReference type="SAM" id="MobiDB-lite"/>
    </source>
</evidence>
<dbReference type="InterPro" id="IPR007110">
    <property type="entry name" value="Ig-like_dom"/>
</dbReference>
<accession>A0A423TBZ3</accession>
<name>A0A423TBZ3_PENVA</name>
<dbReference type="InterPro" id="IPR036179">
    <property type="entry name" value="Ig-like_dom_sf"/>
</dbReference>
<feature type="compositionally biased region" description="Polar residues" evidence="1">
    <location>
        <begin position="386"/>
        <end position="397"/>
    </location>
</feature>
<keyword evidence="2" id="KW-0732">Signal</keyword>
<evidence type="ECO:0000313" key="4">
    <source>
        <dbReference type="EMBL" id="ROT73958.1"/>
    </source>
</evidence>
<comment type="caution">
    <text evidence="4">The sequence shown here is derived from an EMBL/GenBank/DDBJ whole genome shotgun (WGS) entry which is preliminary data.</text>
</comment>